<reference evidence="1 2" key="1">
    <citation type="submission" date="2023-07" db="EMBL/GenBank/DDBJ databases">
        <title>Sequencing the genomes of 1000 actinobacteria strains.</title>
        <authorList>
            <person name="Klenk H.-P."/>
        </authorList>
    </citation>
    <scope>NUCLEOTIDE SEQUENCE [LARGE SCALE GENOMIC DNA]</scope>
    <source>
        <strain evidence="1 2">DSM 20167</strain>
    </source>
</reference>
<dbReference type="EMBL" id="JAVDYI010000001">
    <property type="protein sequence ID" value="MDR7359135.1"/>
    <property type="molecule type" value="Genomic_DNA"/>
</dbReference>
<sequence length="61" mass="7101">MLQRNIGFFCTLWKACRDGQAPPPTAWSPPLRVDGYYLGVRRRRADLETRRPSSPWVGLKR</sequence>
<keyword evidence="2" id="KW-1185">Reference proteome</keyword>
<accession>A0ABU2BKG8</accession>
<gene>
    <name evidence="1" type="ORF">J2S64_002826</name>
</gene>
<evidence type="ECO:0000313" key="1">
    <source>
        <dbReference type="EMBL" id="MDR7359135.1"/>
    </source>
</evidence>
<protein>
    <submittedName>
        <fullName evidence="1">Uncharacterized protein</fullName>
    </submittedName>
</protein>
<organism evidence="1 2">
    <name type="scientific">Paeniglutamicibacter sulfureus</name>
    <dbReference type="NCBI Taxonomy" id="43666"/>
    <lineage>
        <taxon>Bacteria</taxon>
        <taxon>Bacillati</taxon>
        <taxon>Actinomycetota</taxon>
        <taxon>Actinomycetes</taxon>
        <taxon>Micrococcales</taxon>
        <taxon>Micrococcaceae</taxon>
        <taxon>Paeniglutamicibacter</taxon>
    </lineage>
</organism>
<name>A0ABU2BKG8_9MICC</name>
<evidence type="ECO:0000313" key="2">
    <source>
        <dbReference type="Proteomes" id="UP001183817"/>
    </source>
</evidence>
<dbReference type="Proteomes" id="UP001183817">
    <property type="component" value="Unassembled WGS sequence"/>
</dbReference>
<proteinExistence type="predicted"/>
<comment type="caution">
    <text evidence="1">The sequence shown here is derived from an EMBL/GenBank/DDBJ whole genome shotgun (WGS) entry which is preliminary data.</text>
</comment>